<keyword evidence="4 5" id="KW-0371">Homeobox</keyword>
<name>A0A921UL95_SORBI</name>
<dbReference type="PANTHER" id="PTHR45714">
    <property type="entry name" value="HOMEOBOX-LEUCINE ZIPPER PROTEIN HAT14"/>
    <property type="match status" value="1"/>
</dbReference>
<feature type="chain" id="PRO_5037364704" description="Homeobox domain-containing protein" evidence="7">
    <location>
        <begin position="16"/>
        <end position="173"/>
    </location>
</feature>
<dbReference type="EMBL" id="CM027682">
    <property type="protein sequence ID" value="KAG0536293.1"/>
    <property type="molecule type" value="Genomic_DNA"/>
</dbReference>
<evidence type="ECO:0000313" key="10">
    <source>
        <dbReference type="Proteomes" id="UP000807115"/>
    </source>
</evidence>
<evidence type="ECO:0000256" key="2">
    <source>
        <dbReference type="ARBA" id="ARBA00023015"/>
    </source>
</evidence>
<dbReference type="SUPFAM" id="SSF46689">
    <property type="entry name" value="Homeodomain-like"/>
    <property type="match status" value="1"/>
</dbReference>
<dbReference type="Pfam" id="PF00046">
    <property type="entry name" value="Homeodomain"/>
    <property type="match status" value="1"/>
</dbReference>
<comment type="caution">
    <text evidence="9">The sequence shown here is derived from an EMBL/GenBank/DDBJ whole genome shotgun (WGS) entry which is preliminary data.</text>
</comment>
<keyword evidence="4 5" id="KW-0539">Nucleus</keyword>
<feature type="compositionally biased region" description="Low complexity" evidence="6">
    <location>
        <begin position="74"/>
        <end position="84"/>
    </location>
</feature>
<feature type="signal peptide" evidence="7">
    <location>
        <begin position="1"/>
        <end position="15"/>
    </location>
</feature>
<accession>A0A921UL95</accession>
<evidence type="ECO:0000256" key="3">
    <source>
        <dbReference type="ARBA" id="ARBA00023163"/>
    </source>
</evidence>
<dbReference type="PANTHER" id="PTHR45714:SF34">
    <property type="entry name" value="HOMEOBOX-LEUCINE ZIPPER PROTEIN HAT9"/>
    <property type="match status" value="1"/>
</dbReference>
<evidence type="ECO:0000256" key="5">
    <source>
        <dbReference type="RuleBase" id="RU000682"/>
    </source>
</evidence>
<feature type="domain" description="Homeobox" evidence="8">
    <location>
        <begin position="97"/>
        <end position="121"/>
    </location>
</feature>
<keyword evidence="7" id="KW-0732">Signal</keyword>
<evidence type="ECO:0000256" key="4">
    <source>
        <dbReference type="PROSITE-ProRule" id="PRU00108"/>
    </source>
</evidence>
<evidence type="ECO:0000259" key="8">
    <source>
        <dbReference type="PROSITE" id="PS50071"/>
    </source>
</evidence>
<keyword evidence="3" id="KW-0804">Transcription</keyword>
<protein>
    <recommendedName>
        <fullName evidence="8">Homeobox domain-containing protein</fullName>
    </recommendedName>
</protein>
<dbReference type="CDD" id="cd00086">
    <property type="entry name" value="homeodomain"/>
    <property type="match status" value="1"/>
</dbReference>
<feature type="region of interest" description="Disordered" evidence="6">
    <location>
        <begin position="28"/>
        <end position="173"/>
    </location>
</feature>
<keyword evidence="4 5" id="KW-0238">DNA-binding</keyword>
<dbReference type="Proteomes" id="UP000807115">
    <property type="component" value="Chromosome 3"/>
</dbReference>
<evidence type="ECO:0000256" key="6">
    <source>
        <dbReference type="SAM" id="MobiDB-lite"/>
    </source>
</evidence>
<proteinExistence type="predicted"/>
<reference evidence="9" key="1">
    <citation type="journal article" date="2019" name="BMC Genomics">
        <title>A new reference genome for Sorghum bicolor reveals high levels of sequence similarity between sweet and grain genotypes: implications for the genetics of sugar metabolism.</title>
        <authorList>
            <person name="Cooper E.A."/>
            <person name="Brenton Z.W."/>
            <person name="Flinn B.S."/>
            <person name="Jenkins J."/>
            <person name="Shu S."/>
            <person name="Flowers D."/>
            <person name="Luo F."/>
            <person name="Wang Y."/>
            <person name="Xia P."/>
            <person name="Barry K."/>
            <person name="Daum C."/>
            <person name="Lipzen A."/>
            <person name="Yoshinaga Y."/>
            <person name="Schmutz J."/>
            <person name="Saski C."/>
            <person name="Vermerris W."/>
            <person name="Kresovich S."/>
        </authorList>
    </citation>
    <scope>NUCLEOTIDE SEQUENCE</scope>
</reference>
<evidence type="ECO:0000256" key="7">
    <source>
        <dbReference type="SAM" id="SignalP"/>
    </source>
</evidence>
<evidence type="ECO:0000256" key="1">
    <source>
        <dbReference type="ARBA" id="ARBA00004123"/>
    </source>
</evidence>
<organism evidence="9 10">
    <name type="scientific">Sorghum bicolor</name>
    <name type="common">Sorghum</name>
    <name type="synonym">Sorghum vulgare</name>
    <dbReference type="NCBI Taxonomy" id="4558"/>
    <lineage>
        <taxon>Eukaryota</taxon>
        <taxon>Viridiplantae</taxon>
        <taxon>Streptophyta</taxon>
        <taxon>Embryophyta</taxon>
        <taxon>Tracheophyta</taxon>
        <taxon>Spermatophyta</taxon>
        <taxon>Magnoliopsida</taxon>
        <taxon>Liliopsida</taxon>
        <taxon>Poales</taxon>
        <taxon>Poaceae</taxon>
        <taxon>PACMAD clade</taxon>
        <taxon>Panicoideae</taxon>
        <taxon>Andropogonodae</taxon>
        <taxon>Andropogoneae</taxon>
        <taxon>Sorghinae</taxon>
        <taxon>Sorghum</taxon>
    </lineage>
</organism>
<reference evidence="9" key="2">
    <citation type="submission" date="2020-10" db="EMBL/GenBank/DDBJ databases">
        <authorList>
            <person name="Cooper E.A."/>
            <person name="Brenton Z.W."/>
            <person name="Flinn B.S."/>
            <person name="Jenkins J."/>
            <person name="Shu S."/>
            <person name="Flowers D."/>
            <person name="Luo F."/>
            <person name="Wang Y."/>
            <person name="Xia P."/>
            <person name="Barry K."/>
            <person name="Daum C."/>
            <person name="Lipzen A."/>
            <person name="Yoshinaga Y."/>
            <person name="Schmutz J."/>
            <person name="Saski C."/>
            <person name="Vermerris W."/>
            <person name="Kresovich S."/>
        </authorList>
    </citation>
    <scope>NUCLEOTIDE SEQUENCE</scope>
</reference>
<dbReference type="InterPro" id="IPR009057">
    <property type="entry name" value="Homeodomain-like_sf"/>
</dbReference>
<dbReference type="PROSITE" id="PS50071">
    <property type="entry name" value="HOMEOBOX_2"/>
    <property type="match status" value="1"/>
</dbReference>
<dbReference type="GO" id="GO:0003677">
    <property type="term" value="F:DNA binding"/>
    <property type="evidence" value="ECO:0007669"/>
    <property type="project" value="UniProtKB-UniRule"/>
</dbReference>
<dbReference type="InterPro" id="IPR050762">
    <property type="entry name" value="HD-ZIP_Homeobox_LZ_Class_II"/>
</dbReference>
<keyword evidence="2" id="KW-0805">Transcription regulation</keyword>
<dbReference type="Gene3D" id="1.10.10.60">
    <property type="entry name" value="Homeodomain-like"/>
    <property type="match status" value="1"/>
</dbReference>
<dbReference type="GO" id="GO:0005634">
    <property type="term" value="C:nucleus"/>
    <property type="evidence" value="ECO:0007669"/>
    <property type="project" value="UniProtKB-SubCell"/>
</dbReference>
<gene>
    <name evidence="9" type="ORF">BDA96_03G051100</name>
</gene>
<comment type="subcellular location">
    <subcellularLocation>
        <location evidence="1 4 5">Nucleus</location>
    </subcellularLocation>
</comment>
<feature type="DNA-binding region" description="Homeobox" evidence="4">
    <location>
        <begin position="99"/>
        <end position="122"/>
    </location>
</feature>
<evidence type="ECO:0000313" key="9">
    <source>
        <dbReference type="EMBL" id="KAG0536293.1"/>
    </source>
</evidence>
<dbReference type="InterPro" id="IPR001356">
    <property type="entry name" value="HD"/>
</dbReference>
<feature type="compositionally biased region" description="Low complexity" evidence="6">
    <location>
        <begin position="127"/>
        <end position="145"/>
    </location>
</feature>
<sequence>MQLFYMLLLHTAAELLVIDGDRKYKRTPVGLLNRPIGPRRGHPLPRRPDATAPSPPTPRRHRAPTQPRPPRHPPTASSSPSMPAALPPLSPAAGVQKQKTALAKQLNLRQRQMEVWFQNRRPPPEGDTPAAAAGEAAERSAAQGAVDRGRAQVRASQSLCTRGRGAGDVRVGP</sequence>
<dbReference type="AlphaFoldDB" id="A0A921UL95"/>